<dbReference type="InterPro" id="IPR001789">
    <property type="entry name" value="Sig_transdc_resp-reg_receiver"/>
</dbReference>
<evidence type="ECO:0000256" key="1">
    <source>
        <dbReference type="ARBA" id="ARBA00022553"/>
    </source>
</evidence>
<comment type="caution">
    <text evidence="8">The sequence shown here is derived from an EMBL/GenBank/DDBJ whole genome shotgun (WGS) entry which is preliminary data.</text>
</comment>
<evidence type="ECO:0000256" key="5">
    <source>
        <dbReference type="PROSITE-ProRule" id="PRU00169"/>
    </source>
</evidence>
<keyword evidence="1 5" id="KW-0597">Phosphoprotein</keyword>
<name>A0ABU3F783_9ENTE</name>
<evidence type="ECO:0000259" key="6">
    <source>
        <dbReference type="PROSITE" id="PS50043"/>
    </source>
</evidence>
<dbReference type="Gene3D" id="3.40.50.2300">
    <property type="match status" value="1"/>
</dbReference>
<dbReference type="CDD" id="cd06170">
    <property type="entry name" value="LuxR_C_like"/>
    <property type="match status" value="1"/>
</dbReference>
<keyword evidence="9" id="KW-1185">Reference proteome</keyword>
<dbReference type="PROSITE" id="PS50110">
    <property type="entry name" value="RESPONSE_REGULATORY"/>
    <property type="match status" value="1"/>
</dbReference>
<keyword evidence="2" id="KW-0805">Transcription regulation</keyword>
<dbReference type="SUPFAM" id="SSF52172">
    <property type="entry name" value="CheY-like"/>
    <property type="match status" value="1"/>
</dbReference>
<dbReference type="InterPro" id="IPR039420">
    <property type="entry name" value="WalR-like"/>
</dbReference>
<dbReference type="InterPro" id="IPR011006">
    <property type="entry name" value="CheY-like_superfamily"/>
</dbReference>
<evidence type="ECO:0000313" key="9">
    <source>
        <dbReference type="Proteomes" id="UP001181046"/>
    </source>
</evidence>
<keyword evidence="4" id="KW-0804">Transcription</keyword>
<evidence type="ECO:0000259" key="7">
    <source>
        <dbReference type="PROSITE" id="PS50110"/>
    </source>
</evidence>
<dbReference type="PRINTS" id="PR00038">
    <property type="entry name" value="HTHLUXR"/>
</dbReference>
<protein>
    <submittedName>
        <fullName evidence="8">Response regulator transcription factor</fullName>
    </submittedName>
</protein>
<evidence type="ECO:0000313" key="8">
    <source>
        <dbReference type="EMBL" id="MDT2758520.1"/>
    </source>
</evidence>
<sequence>MIKLLLVDDSELITGGLAVLLGVEADLTVVECVDRGEEAVRICQQQTIDVVLLDVRMPGMSGVEATKHITETTDTKVIILTTFDEDEYIVEGIKNGAVGYLLKNTEPQQLIQAIRSVMKGQSILSQDVLEKAKQGFQPVKKTADLTSLTPREVEITRLVAAGLSNKQIAVQLYLTEGTVNNSLSTILHKLELDHRTQVAIYYLTGKAGDHDAAF</sequence>
<dbReference type="SUPFAM" id="SSF46894">
    <property type="entry name" value="C-terminal effector domain of the bipartite response regulators"/>
    <property type="match status" value="1"/>
</dbReference>
<feature type="domain" description="HTH luxR-type" evidence="6">
    <location>
        <begin position="141"/>
        <end position="206"/>
    </location>
</feature>
<dbReference type="InterPro" id="IPR016032">
    <property type="entry name" value="Sig_transdc_resp-reg_C-effctor"/>
</dbReference>
<accession>A0ABU3F783</accession>
<feature type="modified residue" description="4-aspartylphosphate" evidence="5">
    <location>
        <position position="54"/>
    </location>
</feature>
<evidence type="ECO:0000256" key="2">
    <source>
        <dbReference type="ARBA" id="ARBA00023015"/>
    </source>
</evidence>
<dbReference type="CDD" id="cd17535">
    <property type="entry name" value="REC_NarL-like"/>
    <property type="match status" value="1"/>
</dbReference>
<evidence type="ECO:0000256" key="3">
    <source>
        <dbReference type="ARBA" id="ARBA00023125"/>
    </source>
</evidence>
<dbReference type="RefSeq" id="WP_311829285.1">
    <property type="nucleotide sequence ID" value="NZ_JARQAJ010000001.1"/>
</dbReference>
<dbReference type="InterPro" id="IPR058245">
    <property type="entry name" value="NreC/VraR/RcsB-like_REC"/>
</dbReference>
<dbReference type="PANTHER" id="PTHR43214">
    <property type="entry name" value="TWO-COMPONENT RESPONSE REGULATOR"/>
    <property type="match status" value="1"/>
</dbReference>
<dbReference type="SMART" id="SM00448">
    <property type="entry name" value="REC"/>
    <property type="match status" value="1"/>
</dbReference>
<proteinExistence type="predicted"/>
<dbReference type="Proteomes" id="UP001181046">
    <property type="component" value="Unassembled WGS sequence"/>
</dbReference>
<dbReference type="SMART" id="SM00421">
    <property type="entry name" value="HTH_LUXR"/>
    <property type="match status" value="1"/>
</dbReference>
<reference evidence="8" key="1">
    <citation type="submission" date="2023-03" db="EMBL/GenBank/DDBJ databases">
        <authorList>
            <person name="Shen W."/>
            <person name="Cai J."/>
        </authorList>
    </citation>
    <scope>NUCLEOTIDE SEQUENCE</scope>
    <source>
        <strain evidence="8">P66-3</strain>
    </source>
</reference>
<dbReference type="InterPro" id="IPR000792">
    <property type="entry name" value="Tscrpt_reg_LuxR_C"/>
</dbReference>
<dbReference type="Pfam" id="PF00072">
    <property type="entry name" value="Response_reg"/>
    <property type="match status" value="1"/>
</dbReference>
<gene>
    <name evidence="8" type="ORF">P7H27_01840</name>
</gene>
<dbReference type="Pfam" id="PF00196">
    <property type="entry name" value="GerE"/>
    <property type="match status" value="1"/>
</dbReference>
<organism evidence="8 9">
    <name type="scientific">Enterococcus xiangfangensis</name>
    <dbReference type="NCBI Taxonomy" id="1296537"/>
    <lineage>
        <taxon>Bacteria</taxon>
        <taxon>Bacillati</taxon>
        <taxon>Bacillota</taxon>
        <taxon>Bacilli</taxon>
        <taxon>Lactobacillales</taxon>
        <taxon>Enterococcaceae</taxon>
        <taxon>Enterococcus</taxon>
    </lineage>
</organism>
<dbReference type="PROSITE" id="PS50043">
    <property type="entry name" value="HTH_LUXR_2"/>
    <property type="match status" value="1"/>
</dbReference>
<keyword evidence="3" id="KW-0238">DNA-binding</keyword>
<evidence type="ECO:0000256" key="4">
    <source>
        <dbReference type="ARBA" id="ARBA00023163"/>
    </source>
</evidence>
<dbReference type="EMBL" id="JARQAJ010000001">
    <property type="protein sequence ID" value="MDT2758520.1"/>
    <property type="molecule type" value="Genomic_DNA"/>
</dbReference>
<dbReference type="PANTHER" id="PTHR43214:SF40">
    <property type="entry name" value="TRANSCRIPTIONAL REGULATORY PROTEIN LNRK"/>
    <property type="match status" value="1"/>
</dbReference>
<feature type="domain" description="Response regulatory" evidence="7">
    <location>
        <begin position="3"/>
        <end position="118"/>
    </location>
</feature>